<comment type="caution">
    <text evidence="1">The sequence shown here is derived from an EMBL/GenBank/DDBJ whole genome shotgun (WGS) entry which is preliminary data.</text>
</comment>
<proteinExistence type="predicted"/>
<dbReference type="EMBL" id="JAYKXP010000024">
    <property type="protein sequence ID" value="KAK7045511.1"/>
    <property type="molecule type" value="Genomic_DNA"/>
</dbReference>
<dbReference type="Proteomes" id="UP001383192">
    <property type="component" value="Unassembled WGS sequence"/>
</dbReference>
<gene>
    <name evidence="1" type="ORF">VNI00_007343</name>
</gene>
<accession>A0AAW0D4R8</accession>
<evidence type="ECO:0000313" key="1">
    <source>
        <dbReference type="EMBL" id="KAK7045511.1"/>
    </source>
</evidence>
<name>A0AAW0D4R8_9AGAR</name>
<reference evidence="1 2" key="1">
    <citation type="submission" date="2024-01" db="EMBL/GenBank/DDBJ databases">
        <title>A draft genome for a cacao thread blight-causing isolate of Paramarasmius palmivorus.</title>
        <authorList>
            <person name="Baruah I.K."/>
            <person name="Bukari Y."/>
            <person name="Amoako-Attah I."/>
            <person name="Meinhardt L.W."/>
            <person name="Bailey B.A."/>
            <person name="Cohen S.P."/>
        </authorList>
    </citation>
    <scope>NUCLEOTIDE SEQUENCE [LARGE SCALE GENOMIC DNA]</scope>
    <source>
        <strain evidence="1 2">GH-12</strain>
    </source>
</reference>
<protein>
    <submittedName>
        <fullName evidence="1">Uncharacterized protein</fullName>
    </submittedName>
</protein>
<keyword evidence="2" id="KW-1185">Reference proteome</keyword>
<dbReference type="AlphaFoldDB" id="A0AAW0D4R8"/>
<sequence length="104" mass="11471">MAALGPIQNDLAAELCRMKMDACMALFDTDSSDDHEWRITFNTAVLTCGHHDDYRPALAKVVGVVNPYLSHFVPPAASINGVISQRFFDFRFSIGKPSTQDVPV</sequence>
<organism evidence="1 2">
    <name type="scientific">Paramarasmius palmivorus</name>
    <dbReference type="NCBI Taxonomy" id="297713"/>
    <lineage>
        <taxon>Eukaryota</taxon>
        <taxon>Fungi</taxon>
        <taxon>Dikarya</taxon>
        <taxon>Basidiomycota</taxon>
        <taxon>Agaricomycotina</taxon>
        <taxon>Agaricomycetes</taxon>
        <taxon>Agaricomycetidae</taxon>
        <taxon>Agaricales</taxon>
        <taxon>Marasmiineae</taxon>
        <taxon>Marasmiaceae</taxon>
        <taxon>Paramarasmius</taxon>
    </lineage>
</organism>
<evidence type="ECO:0000313" key="2">
    <source>
        <dbReference type="Proteomes" id="UP001383192"/>
    </source>
</evidence>